<proteinExistence type="predicted"/>
<sequence length="448" mass="47848">MWDERGSDLDQNSHRRGLLHLRKPETSIGPSTGLAGWIAHRLLANYWFLALCAVLAAPCAIALSLVADRAGATAWLLDRDLAPVQTSDAAQEVVGIVAGIDAAFITLYFSISLIVLTIAAGNLGVRLIDRWLGRRLVRVSIGGLSFSLVFAVLALAAIDSEADLAETPLVTVALTIALLGVNVAMLAVALHDLGRTMFVDKAIDALATDASVSAFEVVGREAFAGDFAQQIAAPRHGYVEGVDLEYLGGHLADHAGAMRICVAPGQHVLEGEPLALFERELSSPEEVRKSIPIGPFRSDSQGSVFQIRLLVEIAARALSPAVNDFYTALAAADALTQVMLRHGANWVDEGQMPVSSAHPGFELPGQDFRGLFDDPLDAFRQAAADYPSVAIRMIANYGRIVALCDGNSGLVSFLREKARELCEHAVACAEVERDRHDIEAALARVSTS</sequence>
<evidence type="ECO:0000313" key="3">
    <source>
        <dbReference type="Proteomes" id="UP000254101"/>
    </source>
</evidence>
<protein>
    <submittedName>
        <fullName evidence="2">DUF2254 domain-containing protein</fullName>
    </submittedName>
</protein>
<evidence type="ECO:0000256" key="1">
    <source>
        <dbReference type="SAM" id="Phobius"/>
    </source>
</evidence>
<reference evidence="2 3" key="1">
    <citation type="submission" date="2018-07" db="EMBL/GenBank/DDBJ databases">
        <title>Erythrobacter nanhaiensis sp. nov., a novel member of the genus Erythrobacter isolated from the South China Sea.</title>
        <authorList>
            <person name="Chen X."/>
            <person name="Liu J."/>
        </authorList>
    </citation>
    <scope>NUCLEOTIDE SEQUENCE [LARGE SCALE GENOMIC DNA]</scope>
    <source>
        <strain evidence="2 3">S-5</strain>
    </source>
</reference>
<feature type="transmembrane region" description="Helical" evidence="1">
    <location>
        <begin position="46"/>
        <end position="67"/>
    </location>
</feature>
<feature type="transmembrane region" description="Helical" evidence="1">
    <location>
        <begin position="136"/>
        <end position="158"/>
    </location>
</feature>
<dbReference type="Pfam" id="PF10011">
    <property type="entry name" value="DUF2254"/>
    <property type="match status" value="1"/>
</dbReference>
<gene>
    <name evidence="2" type="ORF">DL238_12055</name>
</gene>
<feature type="transmembrane region" description="Helical" evidence="1">
    <location>
        <begin position="102"/>
        <end position="124"/>
    </location>
</feature>
<name>A0A395LMJ1_9SPHN</name>
<keyword evidence="1" id="KW-0472">Membrane</keyword>
<dbReference type="Proteomes" id="UP000254101">
    <property type="component" value="Unassembled WGS sequence"/>
</dbReference>
<keyword evidence="1" id="KW-1133">Transmembrane helix</keyword>
<feature type="transmembrane region" description="Helical" evidence="1">
    <location>
        <begin position="170"/>
        <end position="190"/>
    </location>
</feature>
<keyword evidence="3" id="KW-1185">Reference proteome</keyword>
<dbReference type="EMBL" id="QRBB01000001">
    <property type="protein sequence ID" value="RDS78266.1"/>
    <property type="molecule type" value="Genomic_DNA"/>
</dbReference>
<dbReference type="InterPro" id="IPR018723">
    <property type="entry name" value="DUF2254_membrane"/>
</dbReference>
<organism evidence="2 3">
    <name type="scientific">Alteriqipengyuania lutimaris</name>
    <dbReference type="NCBI Taxonomy" id="1538146"/>
    <lineage>
        <taxon>Bacteria</taxon>
        <taxon>Pseudomonadati</taxon>
        <taxon>Pseudomonadota</taxon>
        <taxon>Alphaproteobacteria</taxon>
        <taxon>Sphingomonadales</taxon>
        <taxon>Erythrobacteraceae</taxon>
        <taxon>Alteriqipengyuania</taxon>
    </lineage>
</organism>
<keyword evidence="1" id="KW-0812">Transmembrane</keyword>
<comment type="caution">
    <text evidence="2">The sequence shown here is derived from an EMBL/GenBank/DDBJ whole genome shotgun (WGS) entry which is preliminary data.</text>
</comment>
<accession>A0A395LMJ1</accession>
<dbReference type="OrthoDB" id="2955631at2"/>
<evidence type="ECO:0000313" key="2">
    <source>
        <dbReference type="EMBL" id="RDS78266.1"/>
    </source>
</evidence>
<dbReference type="AlphaFoldDB" id="A0A395LMJ1"/>